<dbReference type="Gene3D" id="3.30.1370.120">
    <property type="match status" value="2"/>
</dbReference>
<dbReference type="InterPro" id="IPR004846">
    <property type="entry name" value="T2SS/T3SS_dom"/>
</dbReference>
<feature type="domain" description="NolW-like" evidence="13">
    <location>
        <begin position="189"/>
        <end position="248"/>
    </location>
</feature>
<keyword evidence="5" id="KW-0812">Transmembrane</keyword>
<evidence type="ECO:0000313" key="16">
    <source>
        <dbReference type="Proteomes" id="UP000077857"/>
    </source>
</evidence>
<keyword evidence="7" id="KW-0653">Protein transport</keyword>
<keyword evidence="4" id="KW-1134">Transmembrane beta strand</keyword>
<proteinExistence type="inferred from homology"/>
<evidence type="ECO:0000256" key="7">
    <source>
        <dbReference type="ARBA" id="ARBA00022927"/>
    </source>
</evidence>
<evidence type="ECO:0000256" key="1">
    <source>
        <dbReference type="ARBA" id="ARBA00004442"/>
    </source>
</evidence>
<evidence type="ECO:0000256" key="3">
    <source>
        <dbReference type="ARBA" id="ARBA00022448"/>
    </source>
</evidence>
<evidence type="ECO:0000256" key="10">
    <source>
        <dbReference type="RuleBase" id="RU004004"/>
    </source>
</evidence>
<organism evidence="15 16">
    <name type="scientific">Methylomonas koyamae</name>
    <dbReference type="NCBI Taxonomy" id="702114"/>
    <lineage>
        <taxon>Bacteria</taxon>
        <taxon>Pseudomonadati</taxon>
        <taxon>Pseudomonadota</taxon>
        <taxon>Gammaproteobacteria</taxon>
        <taxon>Methylococcales</taxon>
        <taxon>Methylococcaceae</taxon>
        <taxon>Methylomonas</taxon>
    </lineage>
</organism>
<feature type="domain" description="Type II/III secretion system secretin-like" evidence="12">
    <location>
        <begin position="559"/>
        <end position="727"/>
    </location>
</feature>
<feature type="compositionally biased region" description="Basic and acidic residues" evidence="11">
    <location>
        <begin position="403"/>
        <end position="416"/>
    </location>
</feature>
<keyword evidence="9" id="KW-0998">Cell outer membrane</keyword>
<dbReference type="GO" id="GO:0009279">
    <property type="term" value="C:cell outer membrane"/>
    <property type="evidence" value="ECO:0007669"/>
    <property type="project" value="UniProtKB-SubCell"/>
</dbReference>
<dbReference type="InterPro" id="IPR001775">
    <property type="entry name" value="GspD/PilQ"/>
</dbReference>
<dbReference type="InterPro" id="IPR005644">
    <property type="entry name" value="NolW-like"/>
</dbReference>
<protein>
    <submittedName>
        <fullName evidence="15">Type II secretion system protein GspD</fullName>
    </submittedName>
</protein>
<dbReference type="GO" id="GO:0015627">
    <property type="term" value="C:type II protein secretion system complex"/>
    <property type="evidence" value="ECO:0007669"/>
    <property type="project" value="InterPro"/>
</dbReference>
<evidence type="ECO:0000256" key="11">
    <source>
        <dbReference type="SAM" id="MobiDB-lite"/>
    </source>
</evidence>
<evidence type="ECO:0000256" key="2">
    <source>
        <dbReference type="ARBA" id="ARBA00006980"/>
    </source>
</evidence>
<accession>A0A177NBV0</accession>
<gene>
    <name evidence="15" type="ORF">A1507_14430</name>
</gene>
<evidence type="ECO:0000259" key="14">
    <source>
        <dbReference type="Pfam" id="PF21305"/>
    </source>
</evidence>
<feature type="domain" description="NolW-like" evidence="13">
    <location>
        <begin position="331"/>
        <end position="479"/>
    </location>
</feature>
<dbReference type="AlphaFoldDB" id="A0A177NBV0"/>
<dbReference type="InterPro" id="IPR049371">
    <property type="entry name" value="GspD-like_N0"/>
</dbReference>
<dbReference type="RefSeq" id="WP_064040862.1">
    <property type="nucleotide sequence ID" value="NZ_LUUJ01000084.1"/>
</dbReference>
<dbReference type="Pfam" id="PF00263">
    <property type="entry name" value="Secretin"/>
    <property type="match status" value="1"/>
</dbReference>
<dbReference type="PANTHER" id="PTHR30332">
    <property type="entry name" value="PROBABLE GENERAL SECRETION PATHWAY PROTEIN D"/>
    <property type="match status" value="1"/>
</dbReference>
<dbReference type="Pfam" id="PF03958">
    <property type="entry name" value="Secretin_N"/>
    <property type="match status" value="2"/>
</dbReference>
<evidence type="ECO:0000256" key="5">
    <source>
        <dbReference type="ARBA" id="ARBA00022692"/>
    </source>
</evidence>
<evidence type="ECO:0000259" key="13">
    <source>
        <dbReference type="Pfam" id="PF03958"/>
    </source>
</evidence>
<evidence type="ECO:0000256" key="4">
    <source>
        <dbReference type="ARBA" id="ARBA00022452"/>
    </source>
</evidence>
<dbReference type="NCBIfam" id="TIGR02517">
    <property type="entry name" value="type_II_gspD"/>
    <property type="match status" value="1"/>
</dbReference>
<keyword evidence="3 10" id="KW-0813">Transport</keyword>
<dbReference type="GO" id="GO:0015628">
    <property type="term" value="P:protein secretion by the type II secretion system"/>
    <property type="evidence" value="ECO:0007669"/>
    <property type="project" value="InterPro"/>
</dbReference>
<evidence type="ECO:0000256" key="8">
    <source>
        <dbReference type="ARBA" id="ARBA00023136"/>
    </source>
</evidence>
<dbReference type="PROSITE" id="PS51257">
    <property type="entry name" value="PROKAR_LIPOPROTEIN"/>
    <property type="match status" value="1"/>
</dbReference>
<dbReference type="OrthoDB" id="9775455at2"/>
<evidence type="ECO:0000259" key="12">
    <source>
        <dbReference type="Pfam" id="PF00263"/>
    </source>
</evidence>
<dbReference type="InterPro" id="IPR038591">
    <property type="entry name" value="NolW-like_sf"/>
</dbReference>
<keyword evidence="8" id="KW-0472">Membrane</keyword>
<dbReference type="InterPro" id="IPR050810">
    <property type="entry name" value="Bact_Secretion_Sys_Channel"/>
</dbReference>
<dbReference type="Pfam" id="PF21305">
    <property type="entry name" value="type_II_gspD_N0"/>
    <property type="match status" value="1"/>
</dbReference>
<feature type="compositionally biased region" description="Gly residues" evidence="11">
    <location>
        <begin position="422"/>
        <end position="436"/>
    </location>
</feature>
<dbReference type="InterPro" id="IPR013356">
    <property type="entry name" value="T2SS_GspD"/>
</dbReference>
<feature type="compositionally biased region" description="Low complexity" evidence="11">
    <location>
        <begin position="371"/>
        <end position="397"/>
    </location>
</feature>
<evidence type="ECO:0000256" key="9">
    <source>
        <dbReference type="ARBA" id="ARBA00023237"/>
    </source>
</evidence>
<dbReference type="Proteomes" id="UP000077857">
    <property type="component" value="Unassembled WGS sequence"/>
</dbReference>
<dbReference type="EMBL" id="LUUJ01000084">
    <property type="protein sequence ID" value="OAI15104.1"/>
    <property type="molecule type" value="Genomic_DNA"/>
</dbReference>
<comment type="caution">
    <text evidence="15">The sequence shown here is derived from an EMBL/GenBank/DDBJ whole genome shotgun (WGS) entry which is preliminary data.</text>
</comment>
<reference evidence="15 16" key="1">
    <citation type="submission" date="2016-03" db="EMBL/GenBank/DDBJ databases">
        <authorList>
            <person name="Ploux O."/>
        </authorList>
    </citation>
    <scope>NUCLEOTIDE SEQUENCE [LARGE SCALE GENOMIC DNA]</scope>
    <source>
        <strain evidence="15 16">R-45378</strain>
    </source>
</reference>
<dbReference type="PANTHER" id="PTHR30332:SF25">
    <property type="entry name" value="SECRETIN XPSD"/>
    <property type="match status" value="1"/>
</dbReference>
<sequence>MTTNKIGLPPMLVLALSIAGCEYIGPQLHQKLPIADNQRIGDDQPIPELANADKSAENRTTKVELFPNGEASITAHNTPSTAAKSGAKGEYSLNFDDADLGEVAKVILSDIMGRNYTISPQVTGKVTLQTSKPLTKEELLPTLDMLLGLNNAALTEQGGMYLIKPANEALYSSSINSLTSARMPNGYQVRIIPVKNVAASELSEILKPLMPEKSVLHVDPNRNILLVAGSGNEIARAMEVVNTFDVDIMKGRSFALFTPANVSAGKIIEELEQIFNNKASKEDDASFFRFIEIERLNAVLAITHQANYLKDIESWVLRLDRINPAAAGGVNVYRCQHVSAADLADTLSGIFGSGGQRSSKASIASGRKSLSATNKKSGGSSSSSSSMGGSTGSAGSNRQQDSASERTLSDRSDRSANRSSGALGGSLSGGSGVGGGNSNDMPNVKILADEGNNALIIVATAQEYAVIQRVLKQLDVLPLQVLIDATIVEVSLVDELKYGIQWYFSHNNGGTNQINGGSSQGLNLIDFTKDAASAVSTGGFTYAFSSGSKDIQAILNASAKNNNFNVISSPSLMVLNNQEASIKVGDSVPIRSSVSSNLSGNSNNGIVQTSQIQMIDTGVNLSVRPRVNSGGLVLMDILQSVNEAKTTDTSKEIDSPTISKREIETSVAVQSGETIVLGGLIDDKNTFNRDGVPILHELPLIGPLFGGTSKNNTKKELVVLLTPRVMKSRQDAQDITQEFKRKLSGIYFQEPFEVDVEKVEPSVQ</sequence>
<name>A0A177NBV0_9GAMM</name>
<keyword evidence="6" id="KW-0732">Signal</keyword>
<evidence type="ECO:0000256" key="6">
    <source>
        <dbReference type="ARBA" id="ARBA00022729"/>
    </source>
</evidence>
<evidence type="ECO:0000313" key="15">
    <source>
        <dbReference type="EMBL" id="OAI15104.1"/>
    </source>
</evidence>
<feature type="region of interest" description="Disordered" evidence="11">
    <location>
        <begin position="354"/>
        <end position="436"/>
    </location>
</feature>
<comment type="similarity">
    <text evidence="2">Belongs to the bacterial secretin family. GSP D subfamily.</text>
</comment>
<feature type="domain" description="GspD-like N0" evidence="14">
    <location>
        <begin position="93"/>
        <end position="161"/>
    </location>
</feature>
<dbReference type="PRINTS" id="PR00811">
    <property type="entry name" value="BCTERIALGSPD"/>
</dbReference>
<comment type="subcellular location">
    <subcellularLocation>
        <location evidence="1 10">Cell outer membrane</location>
    </subcellularLocation>
</comment>